<sequence length="339" mass="40752">MKDLDVDLKKLFKHKLLTHAYYNPLLNKEESNYQTEKIINNEKYFDLLFEEYLKIEEKAFDNTFYRFSKYGTENNIENIEKSSKKGKEAFLKGDDMSKYYIQDYTKHKTISIIDNVFSKYSIYEREFLNYLKTEKSNTKSTFKSIYNLVSKIENLNIKYDVIFNLINSDLNRDIVIQETGLVYSKFSELEIEKLKTQWAIAKGKLNIKLSEYLVEIESNINNHNYIAEDTDTTNSLRELLTNYDEYIEWNEFFKNLNDYTNFLDLFTKYFEGKEYNKEIIIHLKTGAKTKFNKKLNLIQKKHSEENKLINDTKYLTFLRQIEHFKDVDDLKIIYKAIQR</sequence>
<evidence type="ECO:0000313" key="2">
    <source>
        <dbReference type="Proteomes" id="UP000580344"/>
    </source>
</evidence>
<proteinExistence type="predicted"/>
<reference evidence="1 2" key="1">
    <citation type="submission" date="2020-05" db="EMBL/GenBank/DDBJ databases">
        <title>Tigecycline resistant gene in Empedobacter stercoris.</title>
        <authorList>
            <person name="Chen Y."/>
            <person name="Cheng Y."/>
            <person name="Zhou K."/>
        </authorList>
    </citation>
    <scope>NUCLEOTIDE SEQUENCE [LARGE SCALE GENOMIC DNA]</scope>
    <source>
        <strain evidence="1 2">ES202</strain>
    </source>
</reference>
<keyword evidence="2" id="KW-1185">Reference proteome</keyword>
<protein>
    <submittedName>
        <fullName evidence="1">Uncharacterized protein</fullName>
    </submittedName>
</protein>
<name>A0ABX1WJN2_9FLAO</name>
<evidence type="ECO:0000313" key="1">
    <source>
        <dbReference type="EMBL" id="NOJ74832.1"/>
    </source>
</evidence>
<comment type="caution">
    <text evidence="1">The sequence shown here is derived from an EMBL/GenBank/DDBJ whole genome shotgun (WGS) entry which is preliminary data.</text>
</comment>
<dbReference type="RefSeq" id="WP_171622154.1">
    <property type="nucleotide sequence ID" value="NZ_JABFOQ010000004.1"/>
</dbReference>
<accession>A0ABX1WJN2</accession>
<dbReference type="EMBL" id="JABFOQ010000004">
    <property type="protein sequence ID" value="NOJ74832.1"/>
    <property type="molecule type" value="Genomic_DNA"/>
</dbReference>
<dbReference type="Proteomes" id="UP000580344">
    <property type="component" value="Unassembled WGS sequence"/>
</dbReference>
<organism evidence="1 2">
    <name type="scientific">Empedobacter stercoris</name>
    <dbReference type="NCBI Taxonomy" id="1628248"/>
    <lineage>
        <taxon>Bacteria</taxon>
        <taxon>Pseudomonadati</taxon>
        <taxon>Bacteroidota</taxon>
        <taxon>Flavobacteriia</taxon>
        <taxon>Flavobacteriales</taxon>
        <taxon>Weeksellaceae</taxon>
        <taxon>Empedobacter</taxon>
    </lineage>
</organism>
<gene>
    <name evidence="1" type="ORF">HMH06_03080</name>
</gene>